<sequence length="129" mass="14486">MSDELWLDYRYESLPDFCYECGILGHLEGSPLPKSNYDRYRQDFSKAGPCPFITRLARNTISPIIPHPKPFPVLPPHATSREKGKVVMIDNDNPPAALKIMYTPSNFVGSSSNACICTSINLEKHSNDK</sequence>
<evidence type="ECO:0000313" key="4">
    <source>
        <dbReference type="Proteomes" id="UP000525078"/>
    </source>
</evidence>
<dbReference type="Proteomes" id="UP000525078">
    <property type="component" value="Unassembled WGS sequence"/>
</dbReference>
<dbReference type="EMBL" id="JAATIQ010000137">
    <property type="protein sequence ID" value="KAF4378377.1"/>
    <property type="molecule type" value="Genomic_DNA"/>
</dbReference>
<accession>A0A7J6F2L8</accession>
<name>A0A7J6F2L8_CANSA</name>
<evidence type="ECO:0000313" key="3">
    <source>
        <dbReference type="EMBL" id="KAF4378377.1"/>
    </source>
</evidence>
<evidence type="ECO:0000313" key="5">
    <source>
        <dbReference type="Proteomes" id="UP000583929"/>
    </source>
</evidence>
<organism evidence="2 4">
    <name type="scientific">Cannabis sativa</name>
    <name type="common">Hemp</name>
    <name type="synonym">Marijuana</name>
    <dbReference type="NCBI Taxonomy" id="3483"/>
    <lineage>
        <taxon>Eukaryota</taxon>
        <taxon>Viridiplantae</taxon>
        <taxon>Streptophyta</taxon>
        <taxon>Embryophyta</taxon>
        <taxon>Tracheophyta</taxon>
        <taxon>Spermatophyta</taxon>
        <taxon>Magnoliopsida</taxon>
        <taxon>eudicotyledons</taxon>
        <taxon>Gunneridae</taxon>
        <taxon>Pentapetalae</taxon>
        <taxon>rosids</taxon>
        <taxon>fabids</taxon>
        <taxon>Rosales</taxon>
        <taxon>Cannabaceae</taxon>
        <taxon>Cannabis</taxon>
    </lineage>
</organism>
<dbReference type="EMBL" id="JAATIP010000169">
    <property type="protein sequence ID" value="KAF4364129.1"/>
    <property type="molecule type" value="Genomic_DNA"/>
</dbReference>
<proteinExistence type="predicted"/>
<feature type="domain" description="Zinc knuckle CX2CX4HX4C" evidence="1">
    <location>
        <begin position="4"/>
        <end position="27"/>
    </location>
</feature>
<dbReference type="Proteomes" id="UP000583929">
    <property type="component" value="Unassembled WGS sequence"/>
</dbReference>
<dbReference type="InterPro" id="IPR025836">
    <property type="entry name" value="Zn_knuckle_CX2CX4HX4C"/>
</dbReference>
<comment type="caution">
    <text evidence="2">The sequence shown here is derived from an EMBL/GenBank/DDBJ whole genome shotgun (WGS) entry which is preliminary data.</text>
</comment>
<evidence type="ECO:0000259" key="1">
    <source>
        <dbReference type="Pfam" id="PF14392"/>
    </source>
</evidence>
<dbReference type="Pfam" id="PF14392">
    <property type="entry name" value="zf-CCHC_4"/>
    <property type="match status" value="1"/>
</dbReference>
<keyword evidence="5" id="KW-1185">Reference proteome</keyword>
<evidence type="ECO:0000313" key="2">
    <source>
        <dbReference type="EMBL" id="KAF4364129.1"/>
    </source>
</evidence>
<reference evidence="4 5" key="1">
    <citation type="journal article" date="2020" name="bioRxiv">
        <title>Sequence and annotation of 42 cannabis genomes reveals extensive copy number variation in cannabinoid synthesis and pathogen resistance genes.</title>
        <authorList>
            <person name="Mckernan K.J."/>
            <person name="Helbert Y."/>
            <person name="Kane L.T."/>
            <person name="Ebling H."/>
            <person name="Zhang L."/>
            <person name="Liu B."/>
            <person name="Eaton Z."/>
            <person name="Mclaughlin S."/>
            <person name="Kingan S."/>
            <person name="Baybayan P."/>
            <person name="Concepcion G."/>
            <person name="Jordan M."/>
            <person name="Riva A."/>
            <person name="Barbazuk W."/>
            <person name="Harkins T."/>
        </authorList>
    </citation>
    <scope>NUCLEOTIDE SEQUENCE [LARGE SCALE GENOMIC DNA]</scope>
    <source>
        <strain evidence="4 5">cv. Jamaican Lion 4</strain>
        <strain evidence="3">Father</strain>
        <strain evidence="2">Mother</strain>
        <tissue evidence="2">Leaf</tissue>
    </source>
</reference>
<gene>
    <name evidence="2" type="ORF">F8388_003509</name>
    <name evidence="3" type="ORF">G4B88_025870</name>
</gene>
<dbReference type="AlphaFoldDB" id="A0A7J6F2L8"/>
<protein>
    <recommendedName>
        <fullName evidence="1">Zinc knuckle CX2CX4HX4C domain-containing protein</fullName>
    </recommendedName>
</protein>